<organism evidence="2 3">
    <name type="scientific">Synaphobranchus kaupii</name>
    <name type="common">Kaup's arrowtooth eel</name>
    <dbReference type="NCBI Taxonomy" id="118154"/>
    <lineage>
        <taxon>Eukaryota</taxon>
        <taxon>Metazoa</taxon>
        <taxon>Chordata</taxon>
        <taxon>Craniata</taxon>
        <taxon>Vertebrata</taxon>
        <taxon>Euteleostomi</taxon>
        <taxon>Actinopterygii</taxon>
        <taxon>Neopterygii</taxon>
        <taxon>Teleostei</taxon>
        <taxon>Anguilliformes</taxon>
        <taxon>Synaphobranchidae</taxon>
        <taxon>Synaphobranchus</taxon>
    </lineage>
</organism>
<keyword evidence="1" id="KW-1133">Transmembrane helix</keyword>
<dbReference type="AlphaFoldDB" id="A0A9Q1IYI3"/>
<protein>
    <submittedName>
        <fullName evidence="2">Uncharacterized protein</fullName>
    </submittedName>
</protein>
<dbReference type="Proteomes" id="UP001152622">
    <property type="component" value="Chromosome 5"/>
</dbReference>
<sequence>MHPCMHARPHTRTHTHKCVCTETHTQTYTCAHVHICTHMHRPTHTHTGLSSCPVTPGDPTPIMAEAVNSTAQGGCCPVCLFISVFLFLFVFCLLILTYWILLEYLDYFVFVSFVLSGLRISLVTPEAPPPQGISTLSLLTSDMAFAL</sequence>
<dbReference type="EMBL" id="JAINUF010000005">
    <property type="protein sequence ID" value="KAJ8360509.1"/>
    <property type="molecule type" value="Genomic_DNA"/>
</dbReference>
<reference evidence="2" key="1">
    <citation type="journal article" date="2023" name="Science">
        <title>Genome structures resolve the early diversification of teleost fishes.</title>
        <authorList>
            <person name="Parey E."/>
            <person name="Louis A."/>
            <person name="Montfort J."/>
            <person name="Bouchez O."/>
            <person name="Roques C."/>
            <person name="Iampietro C."/>
            <person name="Lluch J."/>
            <person name="Castinel A."/>
            <person name="Donnadieu C."/>
            <person name="Desvignes T."/>
            <person name="Floi Bucao C."/>
            <person name="Jouanno E."/>
            <person name="Wen M."/>
            <person name="Mejri S."/>
            <person name="Dirks R."/>
            <person name="Jansen H."/>
            <person name="Henkel C."/>
            <person name="Chen W.J."/>
            <person name="Zahm M."/>
            <person name="Cabau C."/>
            <person name="Klopp C."/>
            <person name="Thompson A.W."/>
            <person name="Robinson-Rechavi M."/>
            <person name="Braasch I."/>
            <person name="Lecointre G."/>
            <person name="Bobe J."/>
            <person name="Postlethwait J.H."/>
            <person name="Berthelot C."/>
            <person name="Roest Crollius H."/>
            <person name="Guiguen Y."/>
        </authorList>
    </citation>
    <scope>NUCLEOTIDE SEQUENCE</scope>
    <source>
        <strain evidence="2">WJC10195</strain>
    </source>
</reference>
<gene>
    <name evidence="2" type="ORF">SKAU_G00170340</name>
</gene>
<evidence type="ECO:0000313" key="2">
    <source>
        <dbReference type="EMBL" id="KAJ8360509.1"/>
    </source>
</evidence>
<name>A0A9Q1IYI3_SYNKA</name>
<accession>A0A9Q1IYI3</accession>
<evidence type="ECO:0000313" key="3">
    <source>
        <dbReference type="Proteomes" id="UP001152622"/>
    </source>
</evidence>
<proteinExistence type="predicted"/>
<keyword evidence="1" id="KW-0472">Membrane</keyword>
<evidence type="ECO:0000256" key="1">
    <source>
        <dbReference type="SAM" id="Phobius"/>
    </source>
</evidence>
<keyword evidence="1" id="KW-0812">Transmembrane</keyword>
<comment type="caution">
    <text evidence="2">The sequence shown here is derived from an EMBL/GenBank/DDBJ whole genome shotgun (WGS) entry which is preliminary data.</text>
</comment>
<feature type="transmembrane region" description="Helical" evidence="1">
    <location>
        <begin position="78"/>
        <end position="101"/>
    </location>
</feature>
<keyword evidence="3" id="KW-1185">Reference proteome</keyword>